<keyword evidence="2" id="KW-0472">Membrane</keyword>
<dbReference type="RefSeq" id="WP_005436623.1">
    <property type="nucleotide sequence ID" value="NZ_JH815519.1"/>
</dbReference>
<feature type="transmembrane region" description="Helical" evidence="2">
    <location>
        <begin position="6"/>
        <end position="27"/>
    </location>
</feature>
<dbReference type="OrthoDB" id="9152069at2"/>
<comment type="caution">
    <text evidence="3">The sequence shown here is derived from an EMBL/GenBank/DDBJ whole genome shotgun (WGS) entry which is preliminary data.</text>
</comment>
<keyword evidence="2" id="KW-1133">Transmembrane helix</keyword>
<keyword evidence="2" id="KW-0812">Transmembrane</keyword>
<sequence length="443" mass="49717">MDSEILTWLLIAACAAGFGGGAAWQAMRRRAPARTRRNVDKVAARPVKASPAPKERKPQHGVRRPSMLALTTLENSVIAADLFIQRALEVDEPYYRELPAEAEQLKALKGLFARCRTLDVVPGDGLSKDVFSLNFSTMIVEQLRSGFMPHPNATSNDLQIIALANGCEPLGNPMAVEDFGVGGFPHVTQLWMMVDPTDKKHELDDLLEYELNGIRNLLPRVKLLVTALDAMKWGDYWDKLFDLVRDVRRLGAGEGQALMRTERTDALAKDMYAINRRIDESLATLEKNMTTPEEADVALTSSIPHMLERELSVLFLRTLAVIRVISGDNYIHGMHCSAHIRRNVEHFPDVHSLLDKARHIVYDALEVQSRGMNAPAMDIAGQVKRDADELGRAHDESVERLKADVERLQAAIDRYLILQGRPRRYAVRLNERNEVSALLVLEH</sequence>
<dbReference type="PATRIC" id="fig|742823.3.peg.1971"/>
<evidence type="ECO:0000256" key="1">
    <source>
        <dbReference type="SAM" id="MobiDB-lite"/>
    </source>
</evidence>
<evidence type="ECO:0000313" key="4">
    <source>
        <dbReference type="Proteomes" id="UP000005835"/>
    </source>
</evidence>
<protein>
    <submittedName>
        <fullName evidence="3">Uncharacterized protein</fullName>
    </submittedName>
</protein>
<accession>K1JFQ8</accession>
<keyword evidence="4" id="KW-1185">Reference proteome</keyword>
<dbReference type="Proteomes" id="UP000005835">
    <property type="component" value="Unassembled WGS sequence"/>
</dbReference>
<feature type="region of interest" description="Disordered" evidence="1">
    <location>
        <begin position="34"/>
        <end position="63"/>
    </location>
</feature>
<dbReference type="AlphaFoldDB" id="K1JFQ8"/>
<dbReference type="EMBL" id="ADMG01000042">
    <property type="protein sequence ID" value="EKB30445.1"/>
    <property type="molecule type" value="Genomic_DNA"/>
</dbReference>
<dbReference type="STRING" id="742823.HMPREF9465_01973"/>
<organism evidence="3 4">
    <name type="scientific">Sutterella wadsworthensis 2_1_59BFAA</name>
    <dbReference type="NCBI Taxonomy" id="742823"/>
    <lineage>
        <taxon>Bacteria</taxon>
        <taxon>Pseudomonadati</taxon>
        <taxon>Pseudomonadota</taxon>
        <taxon>Betaproteobacteria</taxon>
        <taxon>Burkholderiales</taxon>
        <taxon>Sutterellaceae</taxon>
        <taxon>Sutterella</taxon>
    </lineage>
</organism>
<dbReference type="HOGENOM" id="CLU_677797_0_0_4"/>
<dbReference type="eggNOG" id="ENOG5032QJ1">
    <property type="taxonomic scope" value="Bacteria"/>
</dbReference>
<evidence type="ECO:0000256" key="2">
    <source>
        <dbReference type="SAM" id="Phobius"/>
    </source>
</evidence>
<name>K1JFQ8_9BURK</name>
<proteinExistence type="predicted"/>
<reference evidence="3 4" key="1">
    <citation type="submission" date="2012-05" db="EMBL/GenBank/DDBJ databases">
        <title>The Genome Sequence of Sutterella wadsworthensis 2_1_59BFAA.</title>
        <authorList>
            <consortium name="The Broad Institute Genome Sequencing Platform"/>
            <person name="Earl A."/>
            <person name="Ward D."/>
            <person name="Feldgarden M."/>
            <person name="Gevers D."/>
            <person name="Daigneault M."/>
            <person name="Strauss J."/>
            <person name="Allen-Vercoe E."/>
            <person name="Walker B."/>
            <person name="Young S.K."/>
            <person name="Zeng Q."/>
            <person name="Gargeya S."/>
            <person name="Fitzgerald M."/>
            <person name="Haas B."/>
            <person name="Abouelleil A."/>
            <person name="Alvarado L."/>
            <person name="Arachchi H.M."/>
            <person name="Berlin A.M."/>
            <person name="Chapman S.B."/>
            <person name="Goldberg J."/>
            <person name="Griggs A."/>
            <person name="Gujja S."/>
            <person name="Hansen M."/>
            <person name="Howarth C."/>
            <person name="Imamovic A."/>
            <person name="Larimer J."/>
            <person name="McCowen C."/>
            <person name="Montmayeur A."/>
            <person name="Murphy C."/>
            <person name="Neiman D."/>
            <person name="Pearson M."/>
            <person name="Priest M."/>
            <person name="Roberts A."/>
            <person name="Saif S."/>
            <person name="Shea T."/>
            <person name="Sisk P."/>
            <person name="Sykes S."/>
            <person name="Wortman J."/>
            <person name="Nusbaum C."/>
            <person name="Birren B."/>
        </authorList>
    </citation>
    <scope>NUCLEOTIDE SEQUENCE [LARGE SCALE GENOMIC DNA]</scope>
    <source>
        <strain evidence="3 4">2_1_59BFAA</strain>
    </source>
</reference>
<evidence type="ECO:0000313" key="3">
    <source>
        <dbReference type="EMBL" id="EKB30445.1"/>
    </source>
</evidence>
<gene>
    <name evidence="3" type="ORF">HMPREF9465_01973</name>
</gene>